<protein>
    <submittedName>
        <fullName evidence="4">Probable methylmalonyl-CoA mutase, mitochondrial (inferred by orthology to a C. elegans protein)</fullName>
    </submittedName>
</protein>
<dbReference type="PANTHER" id="PTHR48101:SF4">
    <property type="entry name" value="METHYLMALONYL-COA MUTASE, MITOCHONDRIAL"/>
    <property type="match status" value="1"/>
</dbReference>
<dbReference type="EMBL" id="UYSL01010076">
    <property type="protein sequence ID" value="VDL68449.1"/>
    <property type="molecule type" value="Genomic_DNA"/>
</dbReference>
<reference evidence="4" key="1">
    <citation type="submission" date="2017-02" db="UniProtKB">
        <authorList>
            <consortium name="WormBaseParasite"/>
        </authorList>
    </citation>
    <scope>IDENTIFICATION</scope>
</reference>
<dbReference type="InterPro" id="IPR006099">
    <property type="entry name" value="MeMalonylCoA_mutase_a/b_cat"/>
</dbReference>
<reference evidence="2 3" key="2">
    <citation type="submission" date="2018-11" db="EMBL/GenBank/DDBJ databases">
        <authorList>
            <consortium name="Pathogen Informatics"/>
        </authorList>
    </citation>
    <scope>NUCLEOTIDE SEQUENCE [LARGE SCALE GENOMIC DNA]</scope>
</reference>
<dbReference type="Gene3D" id="3.20.20.240">
    <property type="entry name" value="Methylmalonyl-CoA mutase"/>
    <property type="match status" value="1"/>
</dbReference>
<dbReference type="InterPro" id="IPR016176">
    <property type="entry name" value="Cbl-dep_enz_cat"/>
</dbReference>
<dbReference type="GO" id="GO:0019678">
    <property type="term" value="P:propionate metabolic process, methylmalonyl pathway"/>
    <property type="evidence" value="ECO:0007669"/>
    <property type="project" value="TreeGrafter"/>
</dbReference>
<dbReference type="Proteomes" id="UP000271162">
    <property type="component" value="Unassembled WGS sequence"/>
</dbReference>
<dbReference type="Pfam" id="PF01642">
    <property type="entry name" value="MM_CoA_mutase"/>
    <property type="match status" value="1"/>
</dbReference>
<name>A0A0N4XQQ7_NIPBR</name>
<evidence type="ECO:0000259" key="1">
    <source>
        <dbReference type="Pfam" id="PF01642"/>
    </source>
</evidence>
<dbReference type="STRING" id="27835.A0A0N4XQQ7"/>
<organism evidence="4">
    <name type="scientific">Nippostrongylus brasiliensis</name>
    <name type="common">Rat hookworm</name>
    <dbReference type="NCBI Taxonomy" id="27835"/>
    <lineage>
        <taxon>Eukaryota</taxon>
        <taxon>Metazoa</taxon>
        <taxon>Ecdysozoa</taxon>
        <taxon>Nematoda</taxon>
        <taxon>Chromadorea</taxon>
        <taxon>Rhabditida</taxon>
        <taxon>Rhabditina</taxon>
        <taxon>Rhabditomorpha</taxon>
        <taxon>Strongyloidea</taxon>
        <taxon>Heligmosomidae</taxon>
        <taxon>Nippostrongylus</taxon>
    </lineage>
</organism>
<dbReference type="GO" id="GO:0004494">
    <property type="term" value="F:methylmalonyl-CoA mutase activity"/>
    <property type="evidence" value="ECO:0007669"/>
    <property type="project" value="TreeGrafter"/>
</dbReference>
<evidence type="ECO:0000313" key="4">
    <source>
        <dbReference type="WBParaSite" id="NBR_0000485901-mRNA-1"/>
    </source>
</evidence>
<keyword evidence="3" id="KW-1185">Reference proteome</keyword>
<dbReference type="SUPFAM" id="SSF51703">
    <property type="entry name" value="Cobalamin (vitamin B12)-dependent enzymes"/>
    <property type="match status" value="1"/>
</dbReference>
<dbReference type="GO" id="GO:0005739">
    <property type="term" value="C:mitochondrion"/>
    <property type="evidence" value="ECO:0007669"/>
    <property type="project" value="TreeGrafter"/>
</dbReference>
<evidence type="ECO:0000313" key="2">
    <source>
        <dbReference type="EMBL" id="VDL68449.1"/>
    </source>
</evidence>
<feature type="domain" description="Methylmalonyl-CoA mutase alpha/beta chain catalytic" evidence="1">
    <location>
        <begin position="1"/>
        <end position="41"/>
    </location>
</feature>
<evidence type="ECO:0000313" key="3">
    <source>
        <dbReference type="Proteomes" id="UP000271162"/>
    </source>
</evidence>
<dbReference type="WBParaSite" id="NBR_0000485901-mRNA-1">
    <property type="protein sequence ID" value="NBR_0000485901-mRNA-1"/>
    <property type="gene ID" value="NBR_0000485901"/>
</dbReference>
<dbReference type="GO" id="GO:0031419">
    <property type="term" value="F:cobalamin binding"/>
    <property type="evidence" value="ECO:0007669"/>
    <property type="project" value="InterPro"/>
</dbReference>
<dbReference type="AlphaFoldDB" id="A0A0N4XQQ7"/>
<gene>
    <name evidence="2" type="ORF">NBR_LOCUS4860</name>
</gene>
<sequence length="62" mass="6972">MAFTIADGIQYCQTGIDAGLKIDAFAPRLSFFWGIGMNFYMVNPNLSKFLTNASYVRRLSDI</sequence>
<dbReference type="PANTHER" id="PTHR48101">
    <property type="entry name" value="METHYLMALONYL-COA MUTASE, MITOCHONDRIAL-RELATED"/>
    <property type="match status" value="1"/>
</dbReference>
<proteinExistence type="predicted"/>
<accession>A0A0N4XQQ7</accession>